<dbReference type="SUPFAM" id="SSF52540">
    <property type="entry name" value="P-loop containing nucleoside triphosphate hydrolases"/>
    <property type="match status" value="1"/>
</dbReference>
<evidence type="ECO:0000313" key="2">
    <source>
        <dbReference type="EMBL" id="TQF68416.1"/>
    </source>
</evidence>
<dbReference type="Pfam" id="PF03704">
    <property type="entry name" value="BTAD"/>
    <property type="match status" value="1"/>
</dbReference>
<proteinExistence type="predicted"/>
<dbReference type="Gene3D" id="1.10.10.10">
    <property type="entry name" value="Winged helix-like DNA-binding domain superfamily/Winged helix DNA-binding domain"/>
    <property type="match status" value="1"/>
</dbReference>
<keyword evidence="3" id="KW-1185">Reference proteome</keyword>
<dbReference type="RefSeq" id="WP_142100693.1">
    <property type="nucleotide sequence ID" value="NZ_VIGH01000006.1"/>
</dbReference>
<dbReference type="Proteomes" id="UP000316256">
    <property type="component" value="Unassembled WGS sequence"/>
</dbReference>
<dbReference type="SUPFAM" id="SSF46894">
    <property type="entry name" value="C-terminal effector domain of the bipartite response regulators"/>
    <property type="match status" value="1"/>
</dbReference>
<dbReference type="InterPro" id="IPR051677">
    <property type="entry name" value="AfsR-DnrI-RedD_regulator"/>
</dbReference>
<dbReference type="Pfam" id="PF13191">
    <property type="entry name" value="AAA_16"/>
    <property type="match status" value="1"/>
</dbReference>
<dbReference type="OrthoDB" id="4017436at2"/>
<name>A0A541B7W3_9NOCA</name>
<protein>
    <submittedName>
        <fullName evidence="2">AAA family ATPase</fullName>
    </submittedName>
</protein>
<reference evidence="2 3" key="1">
    <citation type="submission" date="2019-06" db="EMBL/GenBank/DDBJ databases">
        <title>Rhodococcus spaelei sp. nov., isolated from a cave.</title>
        <authorList>
            <person name="Lee S.D."/>
        </authorList>
    </citation>
    <scope>NUCLEOTIDE SEQUENCE [LARGE SCALE GENOMIC DNA]</scope>
    <source>
        <strain evidence="2 3">C9-5</strain>
    </source>
</reference>
<dbReference type="AlphaFoldDB" id="A0A541B7W3"/>
<dbReference type="EMBL" id="VIGH01000006">
    <property type="protein sequence ID" value="TQF68416.1"/>
    <property type="molecule type" value="Genomic_DNA"/>
</dbReference>
<feature type="domain" description="Bacterial transcriptional activator" evidence="1">
    <location>
        <begin position="98"/>
        <end position="242"/>
    </location>
</feature>
<dbReference type="Gene3D" id="1.25.40.10">
    <property type="entry name" value="Tetratricopeptide repeat domain"/>
    <property type="match status" value="2"/>
</dbReference>
<dbReference type="InterPro" id="IPR027417">
    <property type="entry name" value="P-loop_NTPase"/>
</dbReference>
<dbReference type="GO" id="GO:0003677">
    <property type="term" value="F:DNA binding"/>
    <property type="evidence" value="ECO:0007669"/>
    <property type="project" value="InterPro"/>
</dbReference>
<dbReference type="SMART" id="SM01043">
    <property type="entry name" value="BTAD"/>
    <property type="match status" value="1"/>
</dbReference>
<dbReference type="GO" id="GO:0006355">
    <property type="term" value="P:regulation of DNA-templated transcription"/>
    <property type="evidence" value="ECO:0007669"/>
    <property type="project" value="InterPro"/>
</dbReference>
<evidence type="ECO:0000313" key="3">
    <source>
        <dbReference type="Proteomes" id="UP000316256"/>
    </source>
</evidence>
<gene>
    <name evidence="2" type="ORF">FK531_15150</name>
</gene>
<dbReference type="InterPro" id="IPR016032">
    <property type="entry name" value="Sig_transdc_resp-reg_C-effctor"/>
</dbReference>
<dbReference type="SUPFAM" id="SSF48452">
    <property type="entry name" value="TPR-like"/>
    <property type="match status" value="2"/>
</dbReference>
<dbReference type="InterPro" id="IPR011990">
    <property type="entry name" value="TPR-like_helical_dom_sf"/>
</dbReference>
<sequence>MLHVSLLGEQAIIDDATGAEAVRSPRTLALVAFLASHAGVPQNRQRLASLFWPDSEAAQALTNLRRELHHLRHALGDESALVVSPRDLCWRDSPTCRVDVRTFESERAASVAAQAHDDEAAVLAHADRALAAYRGPLLPGLYEDWVLDLRAELENQCVDLCDLICRHRTRRGDLVAATAAARRRIALRPLEESGYRSLMELQADLGDRGSAVSTYHRCASVLERELGVGPDRATRATLQRLLATGSAAAPPVPGPGDLRAGPATAAFVGRSRELAALRRQWHTAATEGARIAVIRGDAGVGKTRLLTEVTEFVRVQGATVAATQCFGTSGRLALAPVAEWLRNSALRFAGLEPLWRAEVDRLVPADARRPATSTGTLADAWQRHRFFEGLARALTVGGRPTLLTLDNLQWCDPETLAFLTFCLALVPDAPLLVLATTREGTSGDGGDIEQWTAGLRAAGLLTEITLSPLEIDDTARLGEAVSGRTLAGVDRVLLQSTTGGFPLYVVEAMRAAVDREDQALPPSGLTAVLRSRLDQTGPHAREIAGLAAAVGRNFSLELLTEASDLDAGTVVQAVDELWRHRIVQETGDGYDFSHDLLRDVAYAQVSPPRRWLLHRRLAQGLELLHTADTDSVSAQLAEQYGRGGRPERAVQFYRRAARVAAERYAHEEAIRLHRAALSLVHDHQGGREGDRQELDLLESMAAPLNARFGYASPVLAQTLERSLELADRLGRTESELTALVGLWASRFVQGRTAEAHRAATRALARAGPGSELSSSAHFAYAGSALSLGRPEEALQHFEIGAREAGGTHTLTIGTRPDVHGGAWSAHADWLLGHDEAALTSCRGAVDLARTIDHPYNLAVALAYAGITHQLRDDLPSLRVTVDELRDLCDRYDFAYYREWALILDGWSRPGASGLDLMREGIDNLKAEGAFARMPYWLSLLADVWGRAGRGDAGRAVLDAALVAAQSRSDRWWLPEVMRLRAATDGPAAAVDRLRSATRLADAQGSVALLRRCEHDLAARTPRPNAARTPPS</sequence>
<dbReference type="InterPro" id="IPR036388">
    <property type="entry name" value="WH-like_DNA-bd_sf"/>
</dbReference>
<dbReference type="InterPro" id="IPR005158">
    <property type="entry name" value="BTAD"/>
</dbReference>
<comment type="caution">
    <text evidence="2">The sequence shown here is derived from an EMBL/GenBank/DDBJ whole genome shotgun (WGS) entry which is preliminary data.</text>
</comment>
<accession>A0A541B7W3</accession>
<dbReference type="Gene3D" id="3.40.50.300">
    <property type="entry name" value="P-loop containing nucleotide triphosphate hydrolases"/>
    <property type="match status" value="1"/>
</dbReference>
<evidence type="ECO:0000259" key="1">
    <source>
        <dbReference type="SMART" id="SM01043"/>
    </source>
</evidence>
<dbReference type="InterPro" id="IPR041664">
    <property type="entry name" value="AAA_16"/>
</dbReference>
<dbReference type="PANTHER" id="PTHR35807">
    <property type="entry name" value="TRANSCRIPTIONAL REGULATOR REDD-RELATED"/>
    <property type="match status" value="1"/>
</dbReference>
<organism evidence="2 3">
    <name type="scientific">Rhodococcus spelaei</name>
    <dbReference type="NCBI Taxonomy" id="2546320"/>
    <lineage>
        <taxon>Bacteria</taxon>
        <taxon>Bacillati</taxon>
        <taxon>Actinomycetota</taxon>
        <taxon>Actinomycetes</taxon>
        <taxon>Mycobacteriales</taxon>
        <taxon>Nocardiaceae</taxon>
        <taxon>Rhodococcus</taxon>
    </lineage>
</organism>